<name>A0A0J9UV71_PLAVI</name>
<proteinExistence type="predicted"/>
<feature type="non-terminal residue" evidence="1">
    <location>
        <position position="182"/>
    </location>
</feature>
<evidence type="ECO:0000313" key="1">
    <source>
        <dbReference type="EMBL" id="KMZ77348.1"/>
    </source>
</evidence>
<accession>A0A0J9UV71</accession>
<dbReference type="EMBL" id="KQ234414">
    <property type="protein sequence ID" value="KMZ77348.1"/>
    <property type="molecule type" value="Genomic_DNA"/>
</dbReference>
<dbReference type="Proteomes" id="UP000053562">
    <property type="component" value="Unassembled WGS sequence"/>
</dbReference>
<reference evidence="1 2" key="1">
    <citation type="submission" date="2011-08" db="EMBL/GenBank/DDBJ databases">
        <title>The Genome Sequence of Plasmodium vivax India VII.</title>
        <authorList>
            <consortium name="The Broad Institute Genome Sequencing Platform"/>
            <consortium name="The Broad Institute Genome Sequencing Center for Infectious Disease"/>
            <person name="Neafsey D."/>
            <person name="Carlton J."/>
            <person name="Barnwell J."/>
            <person name="Collins W."/>
            <person name="Escalante A."/>
            <person name="Mullikin J."/>
            <person name="Saul A."/>
            <person name="Guigo R."/>
            <person name="Camara F."/>
            <person name="Young S.K."/>
            <person name="Zeng Q."/>
            <person name="Gargeya S."/>
            <person name="Fitzgerald M."/>
            <person name="Haas B."/>
            <person name="Abouelleil A."/>
            <person name="Alvarado L."/>
            <person name="Arachchi H.M."/>
            <person name="Berlin A."/>
            <person name="Brown A."/>
            <person name="Chapman S.B."/>
            <person name="Chen Z."/>
            <person name="Dunbar C."/>
            <person name="Freedman E."/>
            <person name="Gearin G."/>
            <person name="Gellesch M."/>
            <person name="Goldberg J."/>
            <person name="Griggs A."/>
            <person name="Gujja S."/>
            <person name="Heiman D."/>
            <person name="Howarth C."/>
            <person name="Larson L."/>
            <person name="Lui A."/>
            <person name="MacDonald P.J.P."/>
            <person name="Montmayeur A."/>
            <person name="Murphy C."/>
            <person name="Neiman D."/>
            <person name="Pearson M."/>
            <person name="Priest M."/>
            <person name="Roberts A."/>
            <person name="Saif S."/>
            <person name="Shea T."/>
            <person name="Shenoy N."/>
            <person name="Sisk P."/>
            <person name="Stolte C."/>
            <person name="Sykes S."/>
            <person name="Wortman J."/>
            <person name="Nusbaum C."/>
            <person name="Birren B."/>
        </authorList>
    </citation>
    <scope>NUCLEOTIDE SEQUENCE [LARGE SCALE GENOMIC DNA]</scope>
    <source>
        <strain evidence="1 2">India VII</strain>
    </source>
</reference>
<dbReference type="Pfam" id="PF05795">
    <property type="entry name" value="Plasmodium_Vir"/>
    <property type="match status" value="1"/>
</dbReference>
<dbReference type="InterPro" id="IPR008780">
    <property type="entry name" value="Plasmodium_Vir"/>
</dbReference>
<sequence length="182" mass="22396">MDTDPHDMYDYNKKCNEILVRNNTENLIPICKQYKRFLDKCLVWSGPNYEYDFSLLLSYWLYEKLINIYGDTKAEEISFAFAAFQRIWGNFINSRKYNSYYQKCKPELNIVNHKDWKNRKQLYDYYVDYYSLFETARTHDTFCKQYYTKIKEFSSLYEYFRGQCSTDGYECPEFFHKFEKEN</sequence>
<organism evidence="1 2">
    <name type="scientific">Plasmodium vivax India VII</name>
    <dbReference type="NCBI Taxonomy" id="1077284"/>
    <lineage>
        <taxon>Eukaryota</taxon>
        <taxon>Sar</taxon>
        <taxon>Alveolata</taxon>
        <taxon>Apicomplexa</taxon>
        <taxon>Aconoidasida</taxon>
        <taxon>Haemosporida</taxon>
        <taxon>Plasmodiidae</taxon>
        <taxon>Plasmodium</taxon>
        <taxon>Plasmodium (Plasmodium)</taxon>
    </lineage>
</organism>
<protein>
    <recommendedName>
        <fullName evidence="3">PIR Superfamily Protein</fullName>
    </recommendedName>
</protein>
<gene>
    <name evidence="1" type="ORF">PVIIG_06373</name>
</gene>
<evidence type="ECO:0000313" key="2">
    <source>
        <dbReference type="Proteomes" id="UP000053562"/>
    </source>
</evidence>
<evidence type="ECO:0008006" key="3">
    <source>
        <dbReference type="Google" id="ProtNLM"/>
    </source>
</evidence>
<dbReference type="AlphaFoldDB" id="A0A0J9UV71"/>